<gene>
    <name evidence="3" type="ORF">RJ640_001859</name>
</gene>
<dbReference type="EMBL" id="JAVXUO010001384">
    <property type="protein sequence ID" value="KAK2982868.1"/>
    <property type="molecule type" value="Genomic_DNA"/>
</dbReference>
<dbReference type="Proteomes" id="UP001187471">
    <property type="component" value="Unassembled WGS sequence"/>
</dbReference>
<accession>A0AA88RAZ3</accession>
<name>A0AA88RAZ3_9ASTE</name>
<feature type="compositionally biased region" description="Polar residues" evidence="1">
    <location>
        <begin position="162"/>
        <end position="171"/>
    </location>
</feature>
<protein>
    <recommendedName>
        <fullName evidence="2">Reverse transcriptase Ty1/copia-type domain-containing protein</fullName>
    </recommendedName>
</protein>
<dbReference type="InterPro" id="IPR013103">
    <property type="entry name" value="RVT_2"/>
</dbReference>
<feature type="compositionally biased region" description="Polar residues" evidence="1">
    <location>
        <begin position="136"/>
        <end position="146"/>
    </location>
</feature>
<dbReference type="AlphaFoldDB" id="A0AA88RAZ3"/>
<dbReference type="Pfam" id="PF07727">
    <property type="entry name" value="RVT_2"/>
    <property type="match status" value="1"/>
</dbReference>
<feature type="domain" description="Reverse transcriptase Ty1/copia-type" evidence="2">
    <location>
        <begin position="1"/>
        <end position="56"/>
    </location>
</feature>
<proteinExistence type="predicted"/>
<evidence type="ECO:0000259" key="2">
    <source>
        <dbReference type="Pfam" id="PF07727"/>
    </source>
</evidence>
<evidence type="ECO:0000313" key="3">
    <source>
        <dbReference type="EMBL" id="KAK2982868.1"/>
    </source>
</evidence>
<sequence length="210" mass="23695">MSNEFEMSMMGELTFFLGLQIKQSKDGIFINQAKYTKELLKRFDMKASNAFDTPMSSSLKLDKDEKGKDVDIKRYRAEAEQQNENDEAYHQDFLHADNINGIQHDHVMEEEDMEIDPLSDTDSDTHSTLYDEIDISPSSENDNFSAENPPENDTEIPDAPYATTSPYSGSTVAPHAPSLRKIFLGKLNPHGFSHHWFASGTWNTISAAPP</sequence>
<feature type="region of interest" description="Disordered" evidence="1">
    <location>
        <begin position="133"/>
        <end position="174"/>
    </location>
</feature>
<evidence type="ECO:0000256" key="1">
    <source>
        <dbReference type="SAM" id="MobiDB-lite"/>
    </source>
</evidence>
<comment type="caution">
    <text evidence="3">The sequence shown here is derived from an EMBL/GenBank/DDBJ whole genome shotgun (WGS) entry which is preliminary data.</text>
</comment>
<reference evidence="3" key="1">
    <citation type="submission" date="2022-12" db="EMBL/GenBank/DDBJ databases">
        <title>Draft genome assemblies for two species of Escallonia (Escalloniales).</title>
        <authorList>
            <person name="Chanderbali A."/>
            <person name="Dervinis C."/>
            <person name="Anghel I."/>
            <person name="Soltis D."/>
            <person name="Soltis P."/>
            <person name="Zapata F."/>
        </authorList>
    </citation>
    <scope>NUCLEOTIDE SEQUENCE</scope>
    <source>
        <strain evidence="3">UCBG92.1500</strain>
        <tissue evidence="3">Leaf</tissue>
    </source>
</reference>
<organism evidence="3 4">
    <name type="scientific">Escallonia rubra</name>
    <dbReference type="NCBI Taxonomy" id="112253"/>
    <lineage>
        <taxon>Eukaryota</taxon>
        <taxon>Viridiplantae</taxon>
        <taxon>Streptophyta</taxon>
        <taxon>Embryophyta</taxon>
        <taxon>Tracheophyta</taxon>
        <taxon>Spermatophyta</taxon>
        <taxon>Magnoliopsida</taxon>
        <taxon>eudicotyledons</taxon>
        <taxon>Gunneridae</taxon>
        <taxon>Pentapetalae</taxon>
        <taxon>asterids</taxon>
        <taxon>campanulids</taxon>
        <taxon>Escalloniales</taxon>
        <taxon>Escalloniaceae</taxon>
        <taxon>Escallonia</taxon>
    </lineage>
</organism>
<keyword evidence="4" id="KW-1185">Reference proteome</keyword>
<evidence type="ECO:0000313" key="4">
    <source>
        <dbReference type="Proteomes" id="UP001187471"/>
    </source>
</evidence>